<accession>A0A1D8TPV9</accession>
<name>A0A1D8TPV9_9CYAN</name>
<dbReference type="Proteomes" id="UP000177870">
    <property type="component" value="Chromosome"/>
</dbReference>
<dbReference type="PROSITE" id="PS50043">
    <property type="entry name" value="HTH_LUXR_2"/>
    <property type="match status" value="1"/>
</dbReference>
<sequence length="178" mass="20687">MAQTRSEPPLLIQAILEGFVDGVLILTTNQDWFHANECGRRMCSKITQGRSQINSIPDPIWRVCESLIDSREWFCDRKLIIEAEIKVDKSVNFRVRVRWLTLELSPEPYLLVTLEDQSQSSQNSASTDALKYGLTPREQEIWSLKKANLTYREIAQQLFISINTVKKHLKNIYAKQKY</sequence>
<gene>
    <name evidence="3" type="ORF">BJP34_09290</name>
</gene>
<dbReference type="OrthoDB" id="9797341at2"/>
<evidence type="ECO:0000259" key="2">
    <source>
        <dbReference type="PROSITE" id="PS50043"/>
    </source>
</evidence>
<dbReference type="InterPro" id="IPR039420">
    <property type="entry name" value="WalR-like"/>
</dbReference>
<dbReference type="InterPro" id="IPR016032">
    <property type="entry name" value="Sig_transdc_resp-reg_C-effctor"/>
</dbReference>
<dbReference type="PANTHER" id="PTHR43214">
    <property type="entry name" value="TWO-COMPONENT RESPONSE REGULATOR"/>
    <property type="match status" value="1"/>
</dbReference>
<proteinExistence type="predicted"/>
<dbReference type="SUPFAM" id="SSF46894">
    <property type="entry name" value="C-terminal effector domain of the bipartite response regulators"/>
    <property type="match status" value="1"/>
</dbReference>
<evidence type="ECO:0000313" key="4">
    <source>
        <dbReference type="Proteomes" id="UP000177870"/>
    </source>
</evidence>
<dbReference type="RefSeq" id="WP_070392104.1">
    <property type="nucleotide sequence ID" value="NZ_CP017599.1"/>
</dbReference>
<dbReference type="SMART" id="SM00421">
    <property type="entry name" value="HTH_LUXR"/>
    <property type="match status" value="1"/>
</dbReference>
<feature type="domain" description="HTH luxR-type" evidence="2">
    <location>
        <begin position="127"/>
        <end position="178"/>
    </location>
</feature>
<dbReference type="STRING" id="1458985.BJP34_09290"/>
<protein>
    <submittedName>
        <fullName evidence="3">Helix-turn-helix transcriptional regulator</fullName>
    </submittedName>
</protein>
<dbReference type="PRINTS" id="PR00038">
    <property type="entry name" value="HTHLUXR"/>
</dbReference>
<dbReference type="AlphaFoldDB" id="A0A1D8TPV9"/>
<dbReference type="InterPro" id="IPR000792">
    <property type="entry name" value="Tscrpt_reg_LuxR_C"/>
</dbReference>
<evidence type="ECO:0000313" key="3">
    <source>
        <dbReference type="EMBL" id="AOW99623.1"/>
    </source>
</evidence>
<dbReference type="GO" id="GO:0006355">
    <property type="term" value="P:regulation of DNA-templated transcription"/>
    <property type="evidence" value="ECO:0007669"/>
    <property type="project" value="InterPro"/>
</dbReference>
<keyword evidence="1" id="KW-0238">DNA-binding</keyword>
<organism evidence="3 4">
    <name type="scientific">Moorena producens PAL-8-15-08-1</name>
    <dbReference type="NCBI Taxonomy" id="1458985"/>
    <lineage>
        <taxon>Bacteria</taxon>
        <taxon>Bacillati</taxon>
        <taxon>Cyanobacteriota</taxon>
        <taxon>Cyanophyceae</taxon>
        <taxon>Coleofasciculales</taxon>
        <taxon>Coleofasciculaceae</taxon>
        <taxon>Moorena</taxon>
    </lineage>
</organism>
<dbReference type="CDD" id="cd06170">
    <property type="entry name" value="LuxR_C_like"/>
    <property type="match status" value="1"/>
</dbReference>
<reference evidence="4" key="1">
    <citation type="submission" date="2016-10" db="EMBL/GenBank/DDBJ databases">
        <title>Comparative genomics uncovers the prolific and rare metabolic potential of the cyanobacterial genus Moorea.</title>
        <authorList>
            <person name="Leao T."/>
            <person name="Castelao G."/>
            <person name="Korobeynikov A."/>
            <person name="Monroe E.A."/>
            <person name="Podell S."/>
            <person name="Glukhov E."/>
            <person name="Allen E."/>
            <person name="Gerwick W.H."/>
            <person name="Gerwick L."/>
        </authorList>
    </citation>
    <scope>NUCLEOTIDE SEQUENCE [LARGE SCALE GENOMIC DNA]</scope>
    <source>
        <strain evidence="4">PAL-8-15-08-1</strain>
    </source>
</reference>
<dbReference type="KEGG" id="mpro:BJP34_09290"/>
<dbReference type="InterPro" id="IPR036388">
    <property type="entry name" value="WH-like_DNA-bd_sf"/>
</dbReference>
<dbReference type="EMBL" id="CP017599">
    <property type="protein sequence ID" value="AOW99623.1"/>
    <property type="molecule type" value="Genomic_DNA"/>
</dbReference>
<dbReference type="GO" id="GO:0003677">
    <property type="term" value="F:DNA binding"/>
    <property type="evidence" value="ECO:0007669"/>
    <property type="project" value="UniProtKB-KW"/>
</dbReference>
<dbReference type="Gene3D" id="1.10.10.10">
    <property type="entry name" value="Winged helix-like DNA-binding domain superfamily/Winged helix DNA-binding domain"/>
    <property type="match status" value="1"/>
</dbReference>
<evidence type="ECO:0000256" key="1">
    <source>
        <dbReference type="ARBA" id="ARBA00023125"/>
    </source>
</evidence>
<dbReference type="Pfam" id="PF00196">
    <property type="entry name" value="GerE"/>
    <property type="match status" value="1"/>
</dbReference>